<dbReference type="RefSeq" id="WP_131328817.1">
    <property type="nucleotide sequence ID" value="NZ_CP044016.1"/>
</dbReference>
<dbReference type="SUPFAM" id="SSF48452">
    <property type="entry name" value="TPR-like"/>
    <property type="match status" value="2"/>
</dbReference>
<dbReference type="Gene3D" id="1.25.40.10">
    <property type="entry name" value="Tetratricopeptide repeat domain"/>
    <property type="match status" value="1"/>
</dbReference>
<dbReference type="EMBL" id="CP044016">
    <property type="protein sequence ID" value="QES87930.1"/>
    <property type="molecule type" value="Genomic_DNA"/>
</dbReference>
<evidence type="ECO:0008006" key="4">
    <source>
        <dbReference type="Google" id="ProtNLM"/>
    </source>
</evidence>
<sequence length="565" mass="66429">MRFLILLSFISFIFLSSCDNRHVKENSRPKFDKLILKCIPTTAIHSENPDKYLANKDFKNNTEEGIYDVLKGNYYLNKFGAINDSSEYYFNDAFVKISALDIRFYLWLRVNYAWYLYRIRKTTQALDFYNKVIQTLDENPKLSLIDPVNTYKWIGYFLGTIDEKQTSIVYLKKALAYGKKNTLNSAEIKDNIGTYFLDLKQFDSAQLYYDQAEKDALNLHDSSRLAKLFGNQSRIAVFREDMDEAITLLQKDLEIVKSEKDSNNMVLVNNLIGKTYEENKEPKKAYRYFDTGVIIARKFPVLNSDEYELLKKQLNLIRTHHFLVDTTSILLRINALRDIIDSTDGQNAMILTRQKYLNDQVLNKNKNINAHLSQEINLKWIFVILFLIISILSLLIYWKYKNKLVQKNIEILQFWDQINRERAQSEARLAKANNELKAYIVYLNERNELIQDLEYKLTHSNLVLHPDKSNQQIIYDYIQDTLITEENWQNFKKAFVVENVSFVNKLHQDYPKLTESNLRILFLSKLNLSNNEIANVLGVSYDAVKKSKQRLKAKYGIDFDKLDNL</sequence>
<dbReference type="PROSITE" id="PS51257">
    <property type="entry name" value="PROKAR_LIPOPROTEIN"/>
    <property type="match status" value="1"/>
</dbReference>
<accession>A0A5P2G261</accession>
<reference evidence="2 3" key="1">
    <citation type="submission" date="2019-09" db="EMBL/GenBank/DDBJ databases">
        <title>Complete genome sequence of Arachidicoccus sp. B3-10 isolated from apple orchard soil.</title>
        <authorList>
            <person name="Kim H.S."/>
            <person name="Han K.-I."/>
            <person name="Suh M.K."/>
            <person name="Lee K.C."/>
            <person name="Eom M.K."/>
            <person name="Kim J.-S."/>
            <person name="Kang S.W."/>
            <person name="Sin Y."/>
            <person name="Lee J.-S."/>
        </authorList>
    </citation>
    <scope>NUCLEOTIDE SEQUENCE [LARGE SCALE GENOMIC DNA]</scope>
    <source>
        <strain evidence="2 3">B3-10</strain>
    </source>
</reference>
<dbReference type="InterPro" id="IPR011990">
    <property type="entry name" value="TPR-like_helical_dom_sf"/>
</dbReference>
<evidence type="ECO:0000313" key="3">
    <source>
        <dbReference type="Proteomes" id="UP000292424"/>
    </source>
</evidence>
<dbReference type="InterPro" id="IPR016032">
    <property type="entry name" value="Sig_transdc_resp-reg_C-effctor"/>
</dbReference>
<evidence type="ECO:0000256" key="1">
    <source>
        <dbReference type="SAM" id="Phobius"/>
    </source>
</evidence>
<dbReference type="GO" id="GO:0006355">
    <property type="term" value="P:regulation of DNA-templated transcription"/>
    <property type="evidence" value="ECO:0007669"/>
    <property type="project" value="InterPro"/>
</dbReference>
<dbReference type="OrthoDB" id="920116at2"/>
<dbReference type="AlphaFoldDB" id="A0A5P2G261"/>
<keyword evidence="1" id="KW-0812">Transmembrane</keyword>
<protein>
    <recommendedName>
        <fullName evidence="4">Tetratricopeptide repeat protein</fullName>
    </recommendedName>
</protein>
<dbReference type="Proteomes" id="UP000292424">
    <property type="component" value="Chromosome"/>
</dbReference>
<feature type="transmembrane region" description="Helical" evidence="1">
    <location>
        <begin position="380"/>
        <end position="398"/>
    </location>
</feature>
<dbReference type="Gene3D" id="1.10.10.10">
    <property type="entry name" value="Winged helix-like DNA-binding domain superfamily/Winged helix DNA-binding domain"/>
    <property type="match status" value="1"/>
</dbReference>
<organism evidence="2 3">
    <name type="scientific">Rhizosphaericola mali</name>
    <dbReference type="NCBI Taxonomy" id="2545455"/>
    <lineage>
        <taxon>Bacteria</taxon>
        <taxon>Pseudomonadati</taxon>
        <taxon>Bacteroidota</taxon>
        <taxon>Chitinophagia</taxon>
        <taxon>Chitinophagales</taxon>
        <taxon>Chitinophagaceae</taxon>
        <taxon>Rhizosphaericola</taxon>
    </lineage>
</organism>
<keyword evidence="1" id="KW-1133">Transmembrane helix</keyword>
<dbReference type="InterPro" id="IPR036388">
    <property type="entry name" value="WH-like_DNA-bd_sf"/>
</dbReference>
<name>A0A5P2G261_9BACT</name>
<evidence type="ECO:0000313" key="2">
    <source>
        <dbReference type="EMBL" id="QES87930.1"/>
    </source>
</evidence>
<keyword evidence="1" id="KW-0472">Membrane</keyword>
<dbReference type="GO" id="GO:0003677">
    <property type="term" value="F:DNA binding"/>
    <property type="evidence" value="ECO:0007669"/>
    <property type="project" value="InterPro"/>
</dbReference>
<dbReference type="KEGG" id="arac:E0W69_004375"/>
<keyword evidence="3" id="KW-1185">Reference proteome</keyword>
<gene>
    <name evidence="2" type="ORF">E0W69_004375</name>
</gene>
<proteinExistence type="predicted"/>
<dbReference type="SUPFAM" id="SSF46894">
    <property type="entry name" value="C-terminal effector domain of the bipartite response regulators"/>
    <property type="match status" value="1"/>
</dbReference>